<dbReference type="STRING" id="1774273.LPB03_06745"/>
<dbReference type="PROSITE" id="PS51257">
    <property type="entry name" value="PROKAR_LIPOPROTEIN"/>
    <property type="match status" value="1"/>
</dbReference>
<evidence type="ECO:0000313" key="4">
    <source>
        <dbReference type="Proteomes" id="UP000092584"/>
    </source>
</evidence>
<dbReference type="Pfam" id="PF10282">
    <property type="entry name" value="Lactonase"/>
    <property type="match status" value="1"/>
</dbReference>
<comment type="caution">
    <text evidence="3">The sequence shown here is derived from an EMBL/GenBank/DDBJ whole genome shotgun (WGS) entry which is preliminary data.</text>
</comment>
<dbReference type="Proteomes" id="UP000092584">
    <property type="component" value="Unassembled WGS sequence"/>
</dbReference>
<keyword evidence="4" id="KW-1185">Reference proteome</keyword>
<dbReference type="EMBL" id="LSFM01000021">
    <property type="protein sequence ID" value="OBY64895.1"/>
    <property type="molecule type" value="Genomic_DNA"/>
</dbReference>
<dbReference type="GO" id="GO:0005829">
    <property type="term" value="C:cytosol"/>
    <property type="evidence" value="ECO:0007669"/>
    <property type="project" value="TreeGrafter"/>
</dbReference>
<dbReference type="RefSeq" id="WP_065318648.1">
    <property type="nucleotide sequence ID" value="NZ_CP017477.1"/>
</dbReference>
<keyword evidence="2" id="KW-0119">Carbohydrate metabolism</keyword>
<keyword evidence="2" id="KW-0313">Glucose metabolism</keyword>
<evidence type="ECO:0000256" key="1">
    <source>
        <dbReference type="ARBA" id="ARBA00005564"/>
    </source>
</evidence>
<dbReference type="InterPro" id="IPR011048">
    <property type="entry name" value="Haem_d1_sf"/>
</dbReference>
<dbReference type="PANTHER" id="PTHR30344">
    <property type="entry name" value="6-PHOSPHOGLUCONOLACTONASE-RELATED"/>
    <property type="match status" value="1"/>
</dbReference>
<protein>
    <submittedName>
        <fullName evidence="3">6-phosphogluconolactonase</fullName>
    </submittedName>
</protein>
<accession>A0A1B8TZB8</accession>
<dbReference type="OrthoDB" id="9790815at2"/>
<dbReference type="InterPro" id="IPR015943">
    <property type="entry name" value="WD40/YVTN_repeat-like_dom_sf"/>
</dbReference>
<dbReference type="SUPFAM" id="SSF51004">
    <property type="entry name" value="C-terminal (heme d1) domain of cytochrome cd1-nitrite reductase"/>
    <property type="match status" value="1"/>
</dbReference>
<sequence length="367" mass="41052">MKKISMFIVITLFFSCSMSKVKEKTGSNFYVGTYTNGESEGIYKYQLNAAGKLKQIGLVAKTDNPSYLAKTKDNKTLLAVDETNENGTGYVNSFRIEKDSLVFVSKSKSGGAHPCFVSINDKNQVLVANYSGGNVGFLEIDDQNGLTNLLAVQQHVGNDINPKQQTPHAHFAKYHPRNNEIISVDLGTNQLWFSTFDTQKKELAFTNQKTLNMNVGAGPRHFTFHPNNKWMYVVNELNSTVSLVKEKENLYTVDQTIAMLPKDFKKYSKAADIHISKDGQFVYASNRGHESIVIYKVNPENGTLNLVGFQNVKGKHPRNFSLSPDDNFLLVANKDSNNIVCFKRDSKTGKLSFVDEVFVPNPVCVLF</sequence>
<proteinExistence type="inferred from homology"/>
<evidence type="ECO:0000313" key="3">
    <source>
        <dbReference type="EMBL" id="OBY64895.1"/>
    </source>
</evidence>
<dbReference type="PANTHER" id="PTHR30344:SF1">
    <property type="entry name" value="6-PHOSPHOGLUCONOLACTONASE"/>
    <property type="match status" value="1"/>
</dbReference>
<dbReference type="InterPro" id="IPR050282">
    <property type="entry name" value="Cycloisomerase_2"/>
</dbReference>
<reference evidence="4" key="1">
    <citation type="submission" date="2016-02" db="EMBL/GenBank/DDBJ databases">
        <authorList>
            <person name="Shin S.-K."/>
            <person name="Yi H."/>
            <person name="Kim E."/>
        </authorList>
    </citation>
    <scope>NUCLEOTIDE SEQUENCE [LARGE SCALE GENOMIC DNA]</scope>
    <source>
        <strain evidence="4">LPB0003</strain>
    </source>
</reference>
<comment type="similarity">
    <text evidence="1">Belongs to the cycloisomerase 2 family.</text>
</comment>
<gene>
    <name evidence="3" type="ORF">LPB3_05745</name>
</gene>
<dbReference type="InterPro" id="IPR019405">
    <property type="entry name" value="Lactonase_7-beta_prop"/>
</dbReference>
<dbReference type="AlphaFoldDB" id="A0A1B8TZB8"/>
<dbReference type="KEGG" id="pob:LPB03_06745"/>
<name>A0A1B8TZB8_9FLAO</name>
<evidence type="ECO:0000256" key="2">
    <source>
        <dbReference type="ARBA" id="ARBA00022526"/>
    </source>
</evidence>
<dbReference type="GO" id="GO:0006006">
    <property type="term" value="P:glucose metabolic process"/>
    <property type="evidence" value="ECO:0007669"/>
    <property type="project" value="UniProtKB-KW"/>
</dbReference>
<dbReference type="Gene3D" id="2.130.10.10">
    <property type="entry name" value="YVTN repeat-like/Quinoprotein amine dehydrogenase"/>
    <property type="match status" value="1"/>
</dbReference>
<organism evidence="3 4">
    <name type="scientific">Polaribacter vadi</name>
    <dbReference type="NCBI Taxonomy" id="1774273"/>
    <lineage>
        <taxon>Bacteria</taxon>
        <taxon>Pseudomonadati</taxon>
        <taxon>Bacteroidota</taxon>
        <taxon>Flavobacteriia</taxon>
        <taxon>Flavobacteriales</taxon>
        <taxon>Flavobacteriaceae</taxon>
    </lineage>
</organism>
<dbReference type="GO" id="GO:0017057">
    <property type="term" value="F:6-phosphogluconolactonase activity"/>
    <property type="evidence" value="ECO:0007669"/>
    <property type="project" value="TreeGrafter"/>
</dbReference>